<comment type="caution">
    <text evidence="1">The sequence shown here is derived from an EMBL/GenBank/DDBJ whole genome shotgun (WGS) entry which is preliminary data.</text>
</comment>
<keyword evidence="2" id="KW-1185">Reference proteome</keyword>
<proteinExistence type="predicted"/>
<dbReference type="AlphaFoldDB" id="A0A439D2Z3"/>
<accession>A0A439D2Z3</accession>
<organism evidence="1 2">
    <name type="scientific">Xylaria grammica</name>
    <dbReference type="NCBI Taxonomy" id="363999"/>
    <lineage>
        <taxon>Eukaryota</taxon>
        <taxon>Fungi</taxon>
        <taxon>Dikarya</taxon>
        <taxon>Ascomycota</taxon>
        <taxon>Pezizomycotina</taxon>
        <taxon>Sordariomycetes</taxon>
        <taxon>Xylariomycetidae</taxon>
        <taxon>Xylariales</taxon>
        <taxon>Xylariaceae</taxon>
        <taxon>Xylaria</taxon>
    </lineage>
</organism>
<name>A0A439D2Z3_9PEZI</name>
<evidence type="ECO:0000313" key="1">
    <source>
        <dbReference type="EMBL" id="RWA08814.1"/>
    </source>
</evidence>
<dbReference type="Proteomes" id="UP000286045">
    <property type="component" value="Unassembled WGS sequence"/>
</dbReference>
<reference evidence="1 2" key="1">
    <citation type="submission" date="2018-12" db="EMBL/GenBank/DDBJ databases">
        <title>Draft genome sequence of Xylaria grammica IHI A82.</title>
        <authorList>
            <person name="Buettner E."/>
            <person name="Kellner H."/>
        </authorList>
    </citation>
    <scope>NUCLEOTIDE SEQUENCE [LARGE SCALE GENOMIC DNA]</scope>
    <source>
        <strain evidence="1 2">IHI A82</strain>
    </source>
</reference>
<evidence type="ECO:0000313" key="2">
    <source>
        <dbReference type="Proteomes" id="UP000286045"/>
    </source>
</evidence>
<dbReference type="EMBL" id="RYZI01000183">
    <property type="protein sequence ID" value="RWA08814.1"/>
    <property type="molecule type" value="Genomic_DNA"/>
</dbReference>
<protein>
    <submittedName>
        <fullName evidence="1">Uncharacterized protein</fullName>
    </submittedName>
</protein>
<gene>
    <name evidence="1" type="ORF">EKO27_g6297</name>
</gene>
<sequence>MGPWASSSYVDHDASLANVFQKLENTGWGTDDEEDPAVPYDLVLSIIAKQSGRSVPALFYEFINPKLTDDTPLE</sequence>